<reference evidence="2" key="2">
    <citation type="submission" date="2016-10" db="EMBL/GenBank/DDBJ databases">
        <authorList>
            <person name="de Groot N.N."/>
        </authorList>
    </citation>
    <scope>NUCLEOTIDE SEQUENCE [LARGE SCALE GENOMIC DNA]</scope>
    <source>
        <strain evidence="2">BS3782</strain>
    </source>
</reference>
<protein>
    <submittedName>
        <fullName evidence="2">Uncharacterized protein</fullName>
    </submittedName>
</protein>
<dbReference type="AlphaFoldDB" id="A0A0J6HHQ6"/>
<evidence type="ECO:0000313" key="4">
    <source>
        <dbReference type="Proteomes" id="UP000434925"/>
    </source>
</evidence>
<evidence type="ECO:0000313" key="3">
    <source>
        <dbReference type="Proteomes" id="UP000182814"/>
    </source>
</evidence>
<dbReference type="PATRIC" id="fig|163011.3.peg.3161"/>
<organism evidence="2 3">
    <name type="scientific">Pseudomonas lini</name>
    <dbReference type="NCBI Taxonomy" id="163011"/>
    <lineage>
        <taxon>Bacteria</taxon>
        <taxon>Pseudomonadati</taxon>
        <taxon>Pseudomonadota</taxon>
        <taxon>Gammaproteobacteria</taxon>
        <taxon>Pseudomonadales</taxon>
        <taxon>Pseudomonadaceae</taxon>
        <taxon>Pseudomonas</taxon>
    </lineage>
</organism>
<dbReference type="Proteomes" id="UP000434925">
    <property type="component" value="Unassembled WGS sequence"/>
</dbReference>
<gene>
    <name evidence="1" type="ORF">F7R14_17650</name>
    <name evidence="2" type="ORF">SAMN04490191_4859</name>
</gene>
<proteinExistence type="predicted"/>
<reference evidence="1 4" key="3">
    <citation type="submission" date="2019-09" db="EMBL/GenBank/DDBJ databases">
        <title>Draft genome sequences of 48 bacterial type strains from the CCUG.</title>
        <authorList>
            <person name="Tunovic T."/>
            <person name="Pineiro-Iglesias B."/>
            <person name="Unosson C."/>
            <person name="Inganas E."/>
            <person name="Ohlen M."/>
            <person name="Cardew S."/>
            <person name="Jensie-Markopoulos S."/>
            <person name="Salva-Serra F."/>
            <person name="Jaen-Luchoro D."/>
            <person name="Karlsson R."/>
            <person name="Svensson-Stadler L."/>
            <person name="Chun J."/>
            <person name="Moore E."/>
        </authorList>
    </citation>
    <scope>NUCLEOTIDE SEQUENCE [LARGE SCALE GENOMIC DNA]</scope>
    <source>
        <strain evidence="1 4">CCUG 51522</strain>
    </source>
</reference>
<reference evidence="3" key="1">
    <citation type="submission" date="2016-10" db="EMBL/GenBank/DDBJ databases">
        <authorList>
            <person name="Varghese N."/>
            <person name="Submissions S."/>
        </authorList>
    </citation>
    <scope>NUCLEOTIDE SEQUENCE [LARGE SCALE GENOMIC DNA]</scope>
    <source>
        <strain evidence="3">BS3782</strain>
    </source>
</reference>
<dbReference type="Proteomes" id="UP000182814">
    <property type="component" value="Chromosome I"/>
</dbReference>
<dbReference type="EMBL" id="VZPO01000006">
    <property type="protein sequence ID" value="KAB0503572.1"/>
    <property type="molecule type" value="Genomic_DNA"/>
</dbReference>
<evidence type="ECO:0000313" key="1">
    <source>
        <dbReference type="EMBL" id="KAB0503572.1"/>
    </source>
</evidence>
<evidence type="ECO:0000313" key="2">
    <source>
        <dbReference type="EMBL" id="SDT51001.1"/>
    </source>
</evidence>
<keyword evidence="3" id="KW-1185">Reference proteome</keyword>
<name>A0A0J6HHQ6_9PSED</name>
<dbReference type="EMBL" id="LT629746">
    <property type="protein sequence ID" value="SDT51001.1"/>
    <property type="molecule type" value="Genomic_DNA"/>
</dbReference>
<sequence length="156" mass="18399">MKTSFETALDQHEISEFFKGHGIYFARGSEWDDHLYISNWQEMCSILKTQTTAQSLLTTIFEEYATYLNENYEDAEGLLSNIAAYYIAKSMFPFLSTDNYDLIESINNKSKENIGRLFRFLRKEYDVKYKDLPKYSFEQELQKIKRNGCTIELEAL</sequence>
<accession>A0A0J6HHQ6</accession>
<dbReference type="RefSeq" id="WP_048394975.1">
    <property type="nucleotide sequence ID" value="NZ_JYLB01000003.1"/>
</dbReference>